<dbReference type="EMBL" id="CT867998">
    <property type="protein sequence ID" value="CAK58794.1"/>
    <property type="molecule type" value="Genomic_DNA"/>
</dbReference>
<dbReference type="AlphaFoldDB" id="A0BJS7"/>
<protein>
    <submittedName>
        <fullName evidence="2">Uncharacterized protein</fullName>
    </submittedName>
</protein>
<gene>
    <name evidence="2" type="ORF">GSPATT00029423001</name>
</gene>
<proteinExistence type="predicted"/>
<accession>A0BJS7</accession>
<feature type="chain" id="PRO_5002622375" evidence="1">
    <location>
        <begin position="20"/>
        <end position="304"/>
    </location>
</feature>
<reference evidence="2 3" key="1">
    <citation type="journal article" date="2006" name="Nature">
        <title>Global trends of whole-genome duplications revealed by the ciliate Paramecium tetraurelia.</title>
        <authorList>
            <consortium name="Genoscope"/>
            <person name="Aury J.-M."/>
            <person name="Jaillon O."/>
            <person name="Duret L."/>
            <person name="Noel B."/>
            <person name="Jubin C."/>
            <person name="Porcel B.M."/>
            <person name="Segurens B."/>
            <person name="Daubin V."/>
            <person name="Anthouard V."/>
            <person name="Aiach N."/>
            <person name="Arnaiz O."/>
            <person name="Billaut A."/>
            <person name="Beisson J."/>
            <person name="Blanc I."/>
            <person name="Bouhouche K."/>
            <person name="Camara F."/>
            <person name="Duharcourt S."/>
            <person name="Guigo R."/>
            <person name="Gogendeau D."/>
            <person name="Katinka M."/>
            <person name="Keller A.-M."/>
            <person name="Kissmehl R."/>
            <person name="Klotz C."/>
            <person name="Koll F."/>
            <person name="Le Moue A."/>
            <person name="Lepere C."/>
            <person name="Malinsky S."/>
            <person name="Nowacki M."/>
            <person name="Nowak J.K."/>
            <person name="Plattner H."/>
            <person name="Poulain J."/>
            <person name="Ruiz F."/>
            <person name="Serrano V."/>
            <person name="Zagulski M."/>
            <person name="Dessen P."/>
            <person name="Betermier M."/>
            <person name="Weissenbach J."/>
            <person name="Scarpelli C."/>
            <person name="Schachter V."/>
            <person name="Sperling L."/>
            <person name="Meyer E."/>
            <person name="Cohen J."/>
            <person name="Wincker P."/>
        </authorList>
    </citation>
    <scope>NUCLEOTIDE SEQUENCE [LARGE SCALE GENOMIC DNA]</scope>
    <source>
        <strain evidence="2 3">Stock d4-2</strain>
    </source>
</reference>
<evidence type="ECO:0000313" key="2">
    <source>
        <dbReference type="EMBL" id="CAK58794.1"/>
    </source>
</evidence>
<evidence type="ECO:0000313" key="3">
    <source>
        <dbReference type="Proteomes" id="UP000000600"/>
    </source>
</evidence>
<sequence length="304" mass="34980">MKIKLAIIFNLLILLNASSISIAICKCEQLLSQTDCQHQNNNCLWISDKCVINPSQSDSGAQIITYCTSYTESECASIVGCAWINKACEQFLGCTAYFYSKFHGSVKLMGLIVLRQATVLITRPSQPVLGTRRMCYVIGMRRNVKILQNVANYQKHYHLTESVEISCRNAQLETKVAVLKVQRIVKIKNQYLNANGINQKHNNVFGRVTSVSPFHVQMHLLHILLIHNVMNSWLVVQLSKMEDVQIQHNVQMQRLRMHVQQITQMDHVFGRIILVMIRFVTKHPPRSRQMNNARQQPIIRYLLH</sequence>
<feature type="signal peptide" evidence="1">
    <location>
        <begin position="1"/>
        <end position="19"/>
    </location>
</feature>
<dbReference type="GeneID" id="5011976"/>
<dbReference type="RefSeq" id="XP_001426192.1">
    <property type="nucleotide sequence ID" value="XM_001426155.1"/>
</dbReference>
<keyword evidence="1" id="KW-0732">Signal</keyword>
<evidence type="ECO:0000256" key="1">
    <source>
        <dbReference type="SAM" id="SignalP"/>
    </source>
</evidence>
<name>A0BJS7_PARTE</name>
<dbReference type="InParanoid" id="A0BJS7"/>
<dbReference type="KEGG" id="ptm:GSPATT00029423001"/>
<organism evidence="2 3">
    <name type="scientific">Paramecium tetraurelia</name>
    <dbReference type="NCBI Taxonomy" id="5888"/>
    <lineage>
        <taxon>Eukaryota</taxon>
        <taxon>Sar</taxon>
        <taxon>Alveolata</taxon>
        <taxon>Ciliophora</taxon>
        <taxon>Intramacronucleata</taxon>
        <taxon>Oligohymenophorea</taxon>
        <taxon>Peniculida</taxon>
        <taxon>Parameciidae</taxon>
        <taxon>Paramecium</taxon>
    </lineage>
</organism>
<dbReference type="Proteomes" id="UP000000600">
    <property type="component" value="Unassembled WGS sequence"/>
</dbReference>
<keyword evidence="3" id="KW-1185">Reference proteome</keyword>
<dbReference type="HOGENOM" id="CLU_916610_0_0_1"/>